<protein>
    <submittedName>
        <fullName evidence="6">Putative ALX homeobox protein 1</fullName>
    </submittedName>
</protein>
<dbReference type="Gene3D" id="1.10.10.60">
    <property type="entry name" value="Homeodomain-like"/>
    <property type="match status" value="1"/>
</dbReference>
<dbReference type="GO" id="GO:0005634">
    <property type="term" value="C:nucleus"/>
    <property type="evidence" value="ECO:0007669"/>
    <property type="project" value="UniProtKB-SubCell"/>
</dbReference>
<dbReference type="Pfam" id="PF00046">
    <property type="entry name" value="Homeodomain"/>
    <property type="match status" value="1"/>
</dbReference>
<reference evidence="6 7" key="1">
    <citation type="journal article" date="2017" name="PLoS Biol.">
        <title>The sea cucumber genome provides insights into morphological evolution and visceral regeneration.</title>
        <authorList>
            <person name="Zhang X."/>
            <person name="Sun L."/>
            <person name="Yuan J."/>
            <person name="Sun Y."/>
            <person name="Gao Y."/>
            <person name="Zhang L."/>
            <person name="Li S."/>
            <person name="Dai H."/>
            <person name="Hamel J.F."/>
            <person name="Liu C."/>
            <person name="Yu Y."/>
            <person name="Liu S."/>
            <person name="Lin W."/>
            <person name="Guo K."/>
            <person name="Jin S."/>
            <person name="Xu P."/>
            <person name="Storey K.B."/>
            <person name="Huan P."/>
            <person name="Zhang T."/>
            <person name="Zhou Y."/>
            <person name="Zhang J."/>
            <person name="Lin C."/>
            <person name="Li X."/>
            <person name="Xing L."/>
            <person name="Huo D."/>
            <person name="Sun M."/>
            <person name="Wang L."/>
            <person name="Mercier A."/>
            <person name="Li F."/>
            <person name="Yang H."/>
            <person name="Xiang J."/>
        </authorList>
    </citation>
    <scope>NUCLEOTIDE SEQUENCE [LARGE SCALE GENOMIC DNA]</scope>
    <source>
        <strain evidence="6">Shaxun</strain>
        <tissue evidence="6">Muscle</tissue>
    </source>
</reference>
<comment type="caution">
    <text evidence="6">The sequence shown here is derived from an EMBL/GenBank/DDBJ whole genome shotgun (WGS) entry which is preliminary data.</text>
</comment>
<feature type="region of interest" description="Disordered" evidence="4">
    <location>
        <begin position="41"/>
        <end position="113"/>
    </location>
</feature>
<dbReference type="GO" id="GO:0000981">
    <property type="term" value="F:DNA-binding transcription factor activity, RNA polymerase II-specific"/>
    <property type="evidence" value="ECO:0007669"/>
    <property type="project" value="TreeGrafter"/>
</dbReference>
<dbReference type="AlphaFoldDB" id="A0A2G8L8H0"/>
<feature type="compositionally biased region" description="Polar residues" evidence="4">
    <location>
        <begin position="48"/>
        <end position="72"/>
    </location>
</feature>
<evidence type="ECO:0000256" key="1">
    <source>
        <dbReference type="ARBA" id="ARBA00004123"/>
    </source>
</evidence>
<dbReference type="CDD" id="cd00086">
    <property type="entry name" value="homeodomain"/>
    <property type="match status" value="1"/>
</dbReference>
<dbReference type="InterPro" id="IPR001356">
    <property type="entry name" value="HD"/>
</dbReference>
<dbReference type="PANTHER" id="PTHR24329">
    <property type="entry name" value="HOMEOBOX PROTEIN ARISTALESS"/>
    <property type="match status" value="1"/>
</dbReference>
<evidence type="ECO:0000256" key="2">
    <source>
        <dbReference type="PROSITE-ProRule" id="PRU00108"/>
    </source>
</evidence>
<feature type="domain" description="Homeobox" evidence="5">
    <location>
        <begin position="108"/>
        <end position="162"/>
    </location>
</feature>
<keyword evidence="2 3" id="KW-0238">DNA-binding</keyword>
<dbReference type="SUPFAM" id="SSF46689">
    <property type="entry name" value="Homeodomain-like"/>
    <property type="match status" value="1"/>
</dbReference>
<gene>
    <name evidence="6" type="ORF">BSL78_06684</name>
</gene>
<evidence type="ECO:0000259" key="5">
    <source>
        <dbReference type="PROSITE" id="PS50071"/>
    </source>
</evidence>
<evidence type="ECO:0000256" key="3">
    <source>
        <dbReference type="RuleBase" id="RU000682"/>
    </source>
</evidence>
<dbReference type="PANTHER" id="PTHR24329:SF543">
    <property type="entry name" value="FI01017P-RELATED"/>
    <property type="match status" value="1"/>
</dbReference>
<keyword evidence="7" id="KW-1185">Reference proteome</keyword>
<dbReference type="FunFam" id="1.10.10.60:FF:000710">
    <property type="entry name" value="Paired box 7a"/>
    <property type="match status" value="1"/>
</dbReference>
<dbReference type="InterPro" id="IPR009057">
    <property type="entry name" value="Homeodomain-like_sf"/>
</dbReference>
<dbReference type="PROSITE" id="PS50071">
    <property type="entry name" value="HOMEOBOX_2"/>
    <property type="match status" value="1"/>
</dbReference>
<keyword evidence="2 3" id="KW-0539">Nucleus</keyword>
<evidence type="ECO:0000313" key="6">
    <source>
        <dbReference type="EMBL" id="PIK56440.1"/>
    </source>
</evidence>
<evidence type="ECO:0000313" key="7">
    <source>
        <dbReference type="Proteomes" id="UP000230750"/>
    </source>
</evidence>
<dbReference type="EMBL" id="MRZV01000176">
    <property type="protein sequence ID" value="PIK56440.1"/>
    <property type="molecule type" value="Genomic_DNA"/>
</dbReference>
<sequence length="167" mass="19041">MQNECTVFDTMFILTFADSFKVSLSNRLAQVDETIESFPIISDDSNRESPNMTNEITETVPTNGTPRPTQNGEYKEMTSLPSPIIEKNNSHGLKEAGSPESEDTAAGRKKRRNRTTFTSFQLEEMEKVFQKTHYPDVYCREQLALRCSLTEARVQVSLCNMQIYLLI</sequence>
<keyword evidence="2 3" id="KW-0371">Homeobox</keyword>
<dbReference type="OrthoDB" id="6159439at2759"/>
<dbReference type="STRING" id="307972.A0A2G8L8H0"/>
<organism evidence="6 7">
    <name type="scientific">Stichopus japonicus</name>
    <name type="common">Sea cucumber</name>
    <dbReference type="NCBI Taxonomy" id="307972"/>
    <lineage>
        <taxon>Eukaryota</taxon>
        <taxon>Metazoa</taxon>
        <taxon>Echinodermata</taxon>
        <taxon>Eleutherozoa</taxon>
        <taxon>Echinozoa</taxon>
        <taxon>Holothuroidea</taxon>
        <taxon>Aspidochirotacea</taxon>
        <taxon>Aspidochirotida</taxon>
        <taxon>Stichopodidae</taxon>
        <taxon>Apostichopus</taxon>
    </lineage>
</organism>
<dbReference type="SMART" id="SM00389">
    <property type="entry name" value="HOX"/>
    <property type="match status" value="1"/>
</dbReference>
<name>A0A2G8L8H0_STIJA</name>
<proteinExistence type="predicted"/>
<feature type="DNA-binding region" description="Homeobox" evidence="2">
    <location>
        <begin position="110"/>
        <end position="163"/>
    </location>
</feature>
<evidence type="ECO:0000256" key="4">
    <source>
        <dbReference type="SAM" id="MobiDB-lite"/>
    </source>
</evidence>
<dbReference type="GO" id="GO:0000977">
    <property type="term" value="F:RNA polymerase II transcription regulatory region sequence-specific DNA binding"/>
    <property type="evidence" value="ECO:0007669"/>
    <property type="project" value="TreeGrafter"/>
</dbReference>
<accession>A0A2G8L8H0</accession>
<dbReference type="InterPro" id="IPR050649">
    <property type="entry name" value="Paired_Homeobox_TFs"/>
</dbReference>
<comment type="subcellular location">
    <subcellularLocation>
        <location evidence="1 2 3">Nucleus</location>
    </subcellularLocation>
</comment>
<dbReference type="Proteomes" id="UP000230750">
    <property type="component" value="Unassembled WGS sequence"/>
</dbReference>